<dbReference type="PANTHER" id="PTHR13768">
    <property type="entry name" value="SOLUBLE NSF ATTACHMENT PROTEIN SNAP"/>
    <property type="match status" value="1"/>
</dbReference>
<dbReference type="Proteomes" id="UP000078348">
    <property type="component" value="Unassembled WGS sequence"/>
</dbReference>
<evidence type="ECO:0000256" key="4">
    <source>
        <dbReference type="ARBA" id="ARBA00022892"/>
    </source>
</evidence>
<organism evidence="8 9">
    <name type="scientific">Blastocystis sp. subtype 1 (strain ATCC 50177 / NandII)</name>
    <dbReference type="NCBI Taxonomy" id="478820"/>
    <lineage>
        <taxon>Eukaryota</taxon>
        <taxon>Sar</taxon>
        <taxon>Stramenopiles</taxon>
        <taxon>Bigyra</taxon>
        <taxon>Opalozoa</taxon>
        <taxon>Opalinata</taxon>
        <taxon>Blastocystidae</taxon>
        <taxon>Blastocystis</taxon>
    </lineage>
</organism>
<keyword evidence="5 7" id="KW-0653">Protein transport</keyword>
<dbReference type="STRING" id="478820.A0A196SC46"/>
<sequence>MSNKKGDELMKQAEARLNKFSLFNKTGKFEDAAELFKKAANQYKVAQFWQEAGKAFSRAAECYIHLEQNHDAASAYVDAAVCMKKSDLDKAVEMYQEAISLFCDMGRFANAAKLEKEIAEMYENDNQAEKCVEHYKQAANYFRGEDSVSGAQQCELKVAHFKALAEKYDEAIQIYESVAQACLEKNVLKFNAKGYLFNAGILHLCEGDIVAMRQELDRYKEMDYTFGSSRECKLLEDLTNDVENMNVDDFTEHVFNYDSISPLDPWKTSMLLRVKKTLGGAGEDGEVDLA</sequence>
<dbReference type="GO" id="GO:0019905">
    <property type="term" value="F:syntaxin binding"/>
    <property type="evidence" value="ECO:0007669"/>
    <property type="project" value="TreeGrafter"/>
</dbReference>
<dbReference type="GO" id="GO:0006886">
    <property type="term" value="P:intracellular protein transport"/>
    <property type="evidence" value="ECO:0007669"/>
    <property type="project" value="UniProtKB-UniRule"/>
</dbReference>
<dbReference type="PRINTS" id="PR00448">
    <property type="entry name" value="NSFATTACHMNT"/>
</dbReference>
<keyword evidence="4 7" id="KW-0931">ER-Golgi transport</keyword>
<dbReference type="GO" id="GO:0005483">
    <property type="term" value="F:soluble NSF attachment protein activity"/>
    <property type="evidence" value="ECO:0007669"/>
    <property type="project" value="UniProtKB-ARBA"/>
</dbReference>
<dbReference type="PANTHER" id="PTHR13768:SF8">
    <property type="entry name" value="ALPHA-SOLUBLE NSF ATTACHMENT PROTEIN"/>
    <property type="match status" value="1"/>
</dbReference>
<dbReference type="FunFam" id="1.25.40.10:FF:000049">
    <property type="entry name" value="Alpha-soluble NSF attachment protein-like"/>
    <property type="match status" value="1"/>
</dbReference>
<dbReference type="InterPro" id="IPR000744">
    <property type="entry name" value="NSF_attach"/>
</dbReference>
<dbReference type="GO" id="GO:0005774">
    <property type="term" value="C:vacuolar membrane"/>
    <property type="evidence" value="ECO:0007669"/>
    <property type="project" value="TreeGrafter"/>
</dbReference>
<accession>A0A196SC46</accession>
<protein>
    <submittedName>
        <fullName evidence="8">Alpha-soluble NSF attachment protein 2</fullName>
    </submittedName>
</protein>
<evidence type="ECO:0000256" key="6">
    <source>
        <dbReference type="ARBA" id="ARBA00023136"/>
    </source>
</evidence>
<evidence type="ECO:0000256" key="1">
    <source>
        <dbReference type="ARBA" id="ARBA00004170"/>
    </source>
</evidence>
<dbReference type="EMBL" id="LXWW01000232">
    <property type="protein sequence ID" value="OAO14588.1"/>
    <property type="molecule type" value="Genomic_DNA"/>
</dbReference>
<comment type="function">
    <text evidence="7">Required for vesicular transport between the endoplasmic reticulum and the Golgi apparatus.</text>
</comment>
<reference evidence="8 9" key="1">
    <citation type="submission" date="2016-05" db="EMBL/GenBank/DDBJ databases">
        <title>Nuclear genome of Blastocystis sp. subtype 1 NandII.</title>
        <authorList>
            <person name="Gentekaki E."/>
            <person name="Curtis B."/>
            <person name="Stairs C."/>
            <person name="Eme L."/>
            <person name="Herman E."/>
            <person name="Klimes V."/>
            <person name="Arias M.C."/>
            <person name="Elias M."/>
            <person name="Hilliou F."/>
            <person name="Klute M."/>
            <person name="Malik S.-B."/>
            <person name="Pightling A."/>
            <person name="Rachubinski R."/>
            <person name="Salas D."/>
            <person name="Schlacht A."/>
            <person name="Suga H."/>
            <person name="Archibald J."/>
            <person name="Ball S.G."/>
            <person name="Clark G."/>
            <person name="Dacks J."/>
            <person name="Van Der Giezen M."/>
            <person name="Tsaousis A."/>
            <person name="Roger A."/>
        </authorList>
    </citation>
    <scope>NUCLEOTIDE SEQUENCE [LARGE SCALE GENOMIC DNA]</scope>
    <source>
        <strain evidence="9">ATCC 50177 / NandII</strain>
    </source>
</reference>
<dbReference type="GO" id="GO:0031201">
    <property type="term" value="C:SNARE complex"/>
    <property type="evidence" value="ECO:0007669"/>
    <property type="project" value="TreeGrafter"/>
</dbReference>
<evidence type="ECO:0000256" key="7">
    <source>
        <dbReference type="RuleBase" id="RU367013"/>
    </source>
</evidence>
<evidence type="ECO:0000313" key="9">
    <source>
        <dbReference type="Proteomes" id="UP000078348"/>
    </source>
</evidence>
<gene>
    <name evidence="8" type="ORF">AV274_3714</name>
</gene>
<dbReference type="Pfam" id="PF14938">
    <property type="entry name" value="SNAP"/>
    <property type="match status" value="1"/>
</dbReference>
<evidence type="ECO:0000256" key="5">
    <source>
        <dbReference type="ARBA" id="ARBA00022927"/>
    </source>
</evidence>
<comment type="caution">
    <text evidence="8">The sequence shown here is derived from an EMBL/GenBank/DDBJ whole genome shotgun (WGS) entry which is preliminary data.</text>
</comment>
<dbReference type="CDD" id="cd15832">
    <property type="entry name" value="SNAP"/>
    <property type="match status" value="1"/>
</dbReference>
<comment type="similarity">
    <text evidence="2 7">Belongs to the SNAP family.</text>
</comment>
<evidence type="ECO:0000256" key="2">
    <source>
        <dbReference type="ARBA" id="ARBA00010050"/>
    </source>
</evidence>
<evidence type="ECO:0000256" key="3">
    <source>
        <dbReference type="ARBA" id="ARBA00022448"/>
    </source>
</evidence>
<dbReference type="InterPro" id="IPR011990">
    <property type="entry name" value="TPR-like_helical_dom_sf"/>
</dbReference>
<dbReference type="AlphaFoldDB" id="A0A196SC46"/>
<keyword evidence="9" id="KW-1185">Reference proteome</keyword>
<proteinExistence type="inferred from homology"/>
<keyword evidence="3 7" id="KW-0813">Transport</keyword>
<evidence type="ECO:0000313" key="8">
    <source>
        <dbReference type="EMBL" id="OAO14588.1"/>
    </source>
</evidence>
<name>A0A196SC46_BLAHN</name>
<keyword evidence="6 7" id="KW-0472">Membrane</keyword>
<dbReference type="Gene3D" id="1.25.40.10">
    <property type="entry name" value="Tetratricopeptide repeat domain"/>
    <property type="match status" value="1"/>
</dbReference>
<dbReference type="SUPFAM" id="SSF48452">
    <property type="entry name" value="TPR-like"/>
    <property type="match status" value="1"/>
</dbReference>
<comment type="subcellular location">
    <subcellularLocation>
        <location evidence="1 7">Membrane</location>
        <topology evidence="1 7">Peripheral membrane protein</topology>
    </subcellularLocation>
</comment>
<dbReference type="GO" id="GO:0035494">
    <property type="term" value="P:SNARE complex disassembly"/>
    <property type="evidence" value="ECO:0007669"/>
    <property type="project" value="TreeGrafter"/>
</dbReference>
<dbReference type="OrthoDB" id="9984275at2759"/>